<dbReference type="SUPFAM" id="SSF111369">
    <property type="entry name" value="HlyD-like secretion proteins"/>
    <property type="match status" value="2"/>
</dbReference>
<keyword evidence="6" id="KW-0812">Transmembrane</keyword>
<reference evidence="14" key="1">
    <citation type="journal article" date="2019" name="Int. J. Syst. Evol. Microbiol.">
        <title>The Global Catalogue of Microorganisms (GCM) 10K type strain sequencing project: providing services to taxonomists for standard genome sequencing and annotation.</title>
        <authorList>
            <consortium name="The Broad Institute Genomics Platform"/>
            <consortium name="The Broad Institute Genome Sequencing Center for Infectious Disease"/>
            <person name="Wu L."/>
            <person name="Ma J."/>
        </authorList>
    </citation>
    <scope>NUCLEOTIDE SEQUENCE [LARGE SCALE GENOMIC DNA]</scope>
    <source>
        <strain evidence="14">CGMCC 1.19062</strain>
    </source>
</reference>
<keyword evidence="10" id="KW-0175">Coiled coil</keyword>
<evidence type="ECO:0000313" key="13">
    <source>
        <dbReference type="EMBL" id="MFD2265422.1"/>
    </source>
</evidence>
<dbReference type="Pfam" id="PF25917">
    <property type="entry name" value="BSH_RND"/>
    <property type="match status" value="1"/>
</dbReference>
<name>A0ABW5DWC7_9PROT</name>
<organism evidence="13 14">
    <name type="scientific">Lacibacterium aquatile</name>
    <dbReference type="NCBI Taxonomy" id="1168082"/>
    <lineage>
        <taxon>Bacteria</taxon>
        <taxon>Pseudomonadati</taxon>
        <taxon>Pseudomonadota</taxon>
        <taxon>Alphaproteobacteria</taxon>
        <taxon>Rhodospirillales</taxon>
        <taxon>Rhodospirillaceae</taxon>
    </lineage>
</organism>
<evidence type="ECO:0000256" key="7">
    <source>
        <dbReference type="ARBA" id="ARBA00022989"/>
    </source>
</evidence>
<dbReference type="Gene3D" id="2.40.30.170">
    <property type="match status" value="1"/>
</dbReference>
<dbReference type="Proteomes" id="UP001597295">
    <property type="component" value="Unassembled WGS sequence"/>
</dbReference>
<comment type="caution">
    <text evidence="13">The sequence shown here is derived from an EMBL/GenBank/DDBJ whole genome shotgun (WGS) entry which is preliminary data.</text>
</comment>
<dbReference type="NCBIfam" id="TIGR01843">
    <property type="entry name" value="type_I_hlyD"/>
    <property type="match status" value="1"/>
</dbReference>
<feature type="domain" description="AprE-like beta-barrel" evidence="12">
    <location>
        <begin position="335"/>
        <end position="424"/>
    </location>
</feature>
<dbReference type="PROSITE" id="PS00543">
    <property type="entry name" value="HLYD_FAMILY"/>
    <property type="match status" value="1"/>
</dbReference>
<evidence type="ECO:0000256" key="9">
    <source>
        <dbReference type="RuleBase" id="RU365093"/>
    </source>
</evidence>
<protein>
    <recommendedName>
        <fullName evidence="9">Membrane fusion protein (MFP) family protein</fullName>
    </recommendedName>
</protein>
<dbReference type="EMBL" id="JBHUIP010000016">
    <property type="protein sequence ID" value="MFD2265422.1"/>
    <property type="molecule type" value="Genomic_DNA"/>
</dbReference>
<dbReference type="PANTHER" id="PTHR30386">
    <property type="entry name" value="MEMBRANE FUSION SUBUNIT OF EMRAB-TOLC MULTIDRUG EFFLUX PUMP"/>
    <property type="match status" value="1"/>
</dbReference>
<evidence type="ECO:0000256" key="4">
    <source>
        <dbReference type="ARBA" id="ARBA00022475"/>
    </source>
</evidence>
<evidence type="ECO:0000256" key="2">
    <source>
        <dbReference type="ARBA" id="ARBA00009477"/>
    </source>
</evidence>
<dbReference type="Pfam" id="PF26002">
    <property type="entry name" value="Beta-barrel_AprE"/>
    <property type="match status" value="1"/>
</dbReference>
<evidence type="ECO:0000259" key="11">
    <source>
        <dbReference type="Pfam" id="PF25917"/>
    </source>
</evidence>
<keyword evidence="8" id="KW-0472">Membrane</keyword>
<evidence type="ECO:0000256" key="5">
    <source>
        <dbReference type="ARBA" id="ARBA00022519"/>
    </source>
</evidence>
<dbReference type="Gene3D" id="2.40.50.100">
    <property type="match status" value="2"/>
</dbReference>
<comment type="subcellular location">
    <subcellularLocation>
        <location evidence="1 9">Cell inner membrane</location>
        <topology evidence="1 9">Single-pass membrane protein</topology>
    </subcellularLocation>
</comment>
<evidence type="ECO:0000256" key="3">
    <source>
        <dbReference type="ARBA" id="ARBA00022448"/>
    </source>
</evidence>
<sequence>MTNIETTASDRSIAAFKPGLLAILETPPSPTARLTTLLLCSAIVAAGTWGWFGKMDVVASATGQIVPTGQIKQVQASEPAVVKAIHVTEGQRVKAGDLLVEFDPTPAEADLEAAETESHLAALDIARLTALIEKPEAPDAAFIPPAGTAPAAEILQRSLIRARAAEQIAKRRNAEAEIAKRSAEASAYGAEATKIEAILPLLERRVSARRTLLDRQAGSEMAFLELQQQQIEQAREVPVRRQRQREAEANADAARATLAQVEAEYERSLNTELAEALRKRQAADLAATKARRRLDLTRLTAPVDGTVQQLVLATVGGVVTAAQPLMALIPSGTALEVRAQLPNKDIGFVKAGQPVKVKIESFTFTKYGLLTGTVTGLSADAVKDEKQGLVYTARIALDSDRMTIDGQSQRLTPGMAVTAEIVTGERRLIEYVLTPVLRAVNEAGRER</sequence>
<keyword evidence="4 9" id="KW-1003">Cell membrane</keyword>
<dbReference type="PANTHER" id="PTHR30386:SF27">
    <property type="entry name" value="MEMBRANE FUSION PROTEIN (MFP) FAMILY PROTEIN"/>
    <property type="match status" value="1"/>
</dbReference>
<dbReference type="InterPro" id="IPR058982">
    <property type="entry name" value="Beta-barrel_AprE"/>
</dbReference>
<evidence type="ECO:0000256" key="6">
    <source>
        <dbReference type="ARBA" id="ARBA00022692"/>
    </source>
</evidence>
<evidence type="ECO:0000259" key="12">
    <source>
        <dbReference type="Pfam" id="PF26002"/>
    </source>
</evidence>
<evidence type="ECO:0000256" key="10">
    <source>
        <dbReference type="SAM" id="Coils"/>
    </source>
</evidence>
<dbReference type="PRINTS" id="PR01490">
    <property type="entry name" value="RTXTOXIND"/>
</dbReference>
<dbReference type="InterPro" id="IPR006144">
    <property type="entry name" value="Secretion_HlyD_CS"/>
</dbReference>
<comment type="similarity">
    <text evidence="2 9">Belongs to the membrane fusion protein (MFP) (TC 8.A.1) family.</text>
</comment>
<accession>A0ABW5DWC7</accession>
<gene>
    <name evidence="13" type="ORF">ACFSM5_21140</name>
</gene>
<dbReference type="InterPro" id="IPR058625">
    <property type="entry name" value="MdtA-like_BSH"/>
</dbReference>
<feature type="domain" description="Multidrug resistance protein MdtA-like barrel-sandwich hybrid" evidence="11">
    <location>
        <begin position="82"/>
        <end position="328"/>
    </location>
</feature>
<feature type="coiled-coil region" evidence="10">
    <location>
        <begin position="244"/>
        <end position="271"/>
    </location>
</feature>
<evidence type="ECO:0000256" key="8">
    <source>
        <dbReference type="ARBA" id="ARBA00023136"/>
    </source>
</evidence>
<evidence type="ECO:0000313" key="14">
    <source>
        <dbReference type="Proteomes" id="UP001597295"/>
    </source>
</evidence>
<dbReference type="InterPro" id="IPR010129">
    <property type="entry name" value="T1SS_HlyD"/>
</dbReference>
<keyword evidence="14" id="KW-1185">Reference proteome</keyword>
<keyword evidence="3 9" id="KW-0813">Transport</keyword>
<dbReference type="InterPro" id="IPR050739">
    <property type="entry name" value="MFP"/>
</dbReference>
<dbReference type="RefSeq" id="WP_379878745.1">
    <property type="nucleotide sequence ID" value="NZ_JBHUIP010000016.1"/>
</dbReference>
<evidence type="ECO:0000256" key="1">
    <source>
        <dbReference type="ARBA" id="ARBA00004377"/>
    </source>
</evidence>
<keyword evidence="7" id="KW-1133">Transmembrane helix</keyword>
<proteinExistence type="inferred from homology"/>
<keyword evidence="5 9" id="KW-0997">Cell inner membrane</keyword>